<evidence type="ECO:0000256" key="1">
    <source>
        <dbReference type="SAM" id="MobiDB-lite"/>
    </source>
</evidence>
<proteinExistence type="predicted"/>
<dbReference type="VEuPathDB" id="FungiDB:BLGHR1_10220"/>
<dbReference type="EMBL" id="UNSH01000001">
    <property type="protein sequence ID" value="SZE99469.1"/>
    <property type="molecule type" value="Genomic_DNA"/>
</dbReference>
<dbReference type="Proteomes" id="UP000275772">
    <property type="component" value="Unassembled WGS sequence"/>
</dbReference>
<dbReference type="AlphaFoldDB" id="A0A383UGR5"/>
<dbReference type="Pfam" id="PF17667">
    <property type="entry name" value="Pkinase_fungal"/>
    <property type="match status" value="1"/>
</dbReference>
<reference evidence="3 4" key="1">
    <citation type="submission" date="2017-11" db="EMBL/GenBank/DDBJ databases">
        <authorList>
            <person name="Kracher B."/>
        </authorList>
    </citation>
    <scope>NUCLEOTIDE SEQUENCE [LARGE SCALE GENOMIC DNA]</scope>
    <source>
        <strain evidence="3 4">RACE1</strain>
    </source>
</reference>
<feature type="domain" description="Fungal-type protein kinase" evidence="2">
    <location>
        <begin position="308"/>
        <end position="522"/>
    </location>
</feature>
<organism evidence="3 4">
    <name type="scientific">Blumeria hordei</name>
    <name type="common">Barley powdery mildew</name>
    <name type="synonym">Blumeria graminis f. sp. hordei</name>
    <dbReference type="NCBI Taxonomy" id="2867405"/>
    <lineage>
        <taxon>Eukaryota</taxon>
        <taxon>Fungi</taxon>
        <taxon>Dikarya</taxon>
        <taxon>Ascomycota</taxon>
        <taxon>Pezizomycotina</taxon>
        <taxon>Leotiomycetes</taxon>
        <taxon>Erysiphales</taxon>
        <taxon>Erysiphaceae</taxon>
        <taxon>Blumeria</taxon>
    </lineage>
</organism>
<gene>
    <name evidence="3" type="ORF">BLGHR1_10220</name>
</gene>
<name>A0A383UGR5_BLUHO</name>
<evidence type="ECO:0000259" key="2">
    <source>
        <dbReference type="Pfam" id="PF17667"/>
    </source>
</evidence>
<dbReference type="PANTHER" id="PTHR38248:SF2">
    <property type="entry name" value="FUNK1 11"/>
    <property type="match status" value="1"/>
</dbReference>
<evidence type="ECO:0000313" key="3">
    <source>
        <dbReference type="EMBL" id="SZE99469.1"/>
    </source>
</evidence>
<evidence type="ECO:0000313" key="4">
    <source>
        <dbReference type="Proteomes" id="UP000275772"/>
    </source>
</evidence>
<dbReference type="InterPro" id="IPR040976">
    <property type="entry name" value="Pkinase_fungal"/>
</dbReference>
<sequence length="539" mass="62320">MLLSRRDLEFVQRNPLRPILTSFMNTFKVSDDEDQRTYAQKKDDDISNVSAICKLLVDLANYAIEKNIGSGFEEALDGQLISLYSCLRAEKIKPTFFDPLTQAIYTFSSDAEIWKTVFQLISDYSWSKETPSKMILHSFYGSPFIPPSAKSMPDIDSDDSNRDFSYDMDTCDKWKVLKRLMKPELSETTFENVGGFWKKYFEDKEWVERCTLVFNALNQTHSGCTVPQYPEMLNETTFWIWLETLQTHFLDQSPDSPVKIITGNPEAPEQAQPSISRCKYNRLKKSGEKRYDEARWQLDVFAKFRHVPEDRIHHWKDVLVVGVVTSLDITKVWNRMYLRLALYMREILLTQHLRKSVHGFMLFGTQLQLWVFDHSGSFSSDTIDITKEPERFIRAIVGYTFMSDGELGLDQSLRRDGERTFVTIKDAYTGEDKEVELDPAPITMRQANDMHGNVCYKAVDGSCMVKFAWKTVTDGPSEVDKLRALQHIQGIPKLIGSAQGTSTSQLRSGLRFTTDMAKKIKEERRESDSDRDWNEDYDS</sequence>
<dbReference type="PANTHER" id="PTHR38248">
    <property type="entry name" value="FUNK1 6"/>
    <property type="match status" value="1"/>
</dbReference>
<feature type="region of interest" description="Disordered" evidence="1">
    <location>
        <begin position="520"/>
        <end position="539"/>
    </location>
</feature>
<protein>
    <recommendedName>
        <fullName evidence="2">Fungal-type protein kinase domain-containing protein</fullName>
    </recommendedName>
</protein>
<accession>A0A383UGR5</accession>